<feature type="compositionally biased region" description="Polar residues" evidence="1">
    <location>
        <begin position="7"/>
        <end position="20"/>
    </location>
</feature>
<feature type="transmembrane region" description="Helical" evidence="2">
    <location>
        <begin position="252"/>
        <end position="273"/>
    </location>
</feature>
<evidence type="ECO:0000313" key="4">
    <source>
        <dbReference type="Proteomes" id="UP001345219"/>
    </source>
</evidence>
<organism evidence="3 4">
    <name type="scientific">Trapa incisa</name>
    <dbReference type="NCBI Taxonomy" id="236973"/>
    <lineage>
        <taxon>Eukaryota</taxon>
        <taxon>Viridiplantae</taxon>
        <taxon>Streptophyta</taxon>
        <taxon>Embryophyta</taxon>
        <taxon>Tracheophyta</taxon>
        <taxon>Spermatophyta</taxon>
        <taxon>Magnoliopsida</taxon>
        <taxon>eudicotyledons</taxon>
        <taxon>Gunneridae</taxon>
        <taxon>Pentapetalae</taxon>
        <taxon>rosids</taxon>
        <taxon>malvids</taxon>
        <taxon>Myrtales</taxon>
        <taxon>Lythraceae</taxon>
        <taxon>Trapa</taxon>
    </lineage>
</organism>
<keyword evidence="2" id="KW-1133">Transmembrane helix</keyword>
<keyword evidence="2" id="KW-0812">Transmembrane</keyword>
<accession>A0AAN7QVD6</accession>
<name>A0AAN7QVD6_9MYRT</name>
<reference evidence="3 4" key="1">
    <citation type="journal article" date="2023" name="Hortic Res">
        <title>Pangenome of water caltrop reveals structural variations and asymmetric subgenome divergence after allopolyploidization.</title>
        <authorList>
            <person name="Zhang X."/>
            <person name="Chen Y."/>
            <person name="Wang L."/>
            <person name="Yuan Y."/>
            <person name="Fang M."/>
            <person name="Shi L."/>
            <person name="Lu R."/>
            <person name="Comes H.P."/>
            <person name="Ma Y."/>
            <person name="Chen Y."/>
            <person name="Huang G."/>
            <person name="Zhou Y."/>
            <person name="Zheng Z."/>
            <person name="Qiu Y."/>
        </authorList>
    </citation>
    <scope>NUCLEOTIDE SEQUENCE [LARGE SCALE GENOMIC DNA]</scope>
    <source>
        <tissue evidence="3">Roots</tissue>
    </source>
</reference>
<sequence>MDLFGQAFTTSYSKKQSQKAANLRIKQSVKNQQGASTDHEESQDGKQSRNEGEGYTFASSRIPASCKIQGKQFQVRFSDLLRCTEGSLQQGFEIDQKPIILKRRKQRKPKKMKRKMSPSQYRASGLITIGPICSGCKGNSDQSFHLFLMMAGGNEDKKIMLNETVVGIDTAMGYKHVVSSPFLTAGISLTIARSIRSSAISFLSLQPFQMSGGGGDSSGGWVVVPQPAGSFVSSQDMEREDHWSSFDDSVNAVSFGFVATAILISMFLLMAIFEKFLRARSAAQQPATQTVADIESDQREWHGKLGHPSPKAAVYAMEVSVVMPGEQVPTFIAHPAPPPCPPERISWPLHFHRSPCPCPCPGSPSATTTHPQAARNALS</sequence>
<evidence type="ECO:0000313" key="3">
    <source>
        <dbReference type="EMBL" id="KAK4777440.1"/>
    </source>
</evidence>
<gene>
    <name evidence="3" type="ORF">SAY87_017627</name>
</gene>
<dbReference type="EMBL" id="JAXIOK010000002">
    <property type="protein sequence ID" value="KAK4777440.1"/>
    <property type="molecule type" value="Genomic_DNA"/>
</dbReference>
<keyword evidence="2" id="KW-0472">Membrane</keyword>
<dbReference type="PANTHER" id="PTHR33728">
    <property type="entry name" value="CTTNBP 2 AMINO-TERMINAL-LIKE PROTEIN"/>
    <property type="match status" value="1"/>
</dbReference>
<protein>
    <submittedName>
        <fullName evidence="3">Uncharacterized protein</fullName>
    </submittedName>
</protein>
<dbReference type="AlphaFoldDB" id="A0AAN7QVD6"/>
<feature type="compositionally biased region" description="Basic and acidic residues" evidence="1">
    <location>
        <begin position="37"/>
        <end position="52"/>
    </location>
</feature>
<dbReference type="Proteomes" id="UP001345219">
    <property type="component" value="Chromosome 14"/>
</dbReference>
<dbReference type="PANTHER" id="PTHR33728:SF21">
    <property type="entry name" value="TRANSMEMBRANE PROTEIN"/>
    <property type="match status" value="1"/>
</dbReference>
<feature type="region of interest" description="Disordered" evidence="1">
    <location>
        <begin position="1"/>
        <end position="55"/>
    </location>
</feature>
<evidence type="ECO:0000256" key="1">
    <source>
        <dbReference type="SAM" id="MobiDB-lite"/>
    </source>
</evidence>
<comment type="caution">
    <text evidence="3">The sequence shown here is derived from an EMBL/GenBank/DDBJ whole genome shotgun (WGS) entry which is preliminary data.</text>
</comment>
<evidence type="ECO:0000256" key="2">
    <source>
        <dbReference type="SAM" id="Phobius"/>
    </source>
</evidence>
<keyword evidence="4" id="KW-1185">Reference proteome</keyword>
<proteinExistence type="predicted"/>